<dbReference type="AlphaFoldDB" id="A0A7W7RWQ6"/>
<evidence type="ECO:0000256" key="1">
    <source>
        <dbReference type="SAM" id="MobiDB-lite"/>
    </source>
</evidence>
<accession>A0A7W7RWQ6</accession>
<dbReference type="RefSeq" id="WP_184755602.1">
    <property type="nucleotide sequence ID" value="NZ_BAABEK010000007.1"/>
</dbReference>
<dbReference type="Proteomes" id="UP000534286">
    <property type="component" value="Unassembled WGS sequence"/>
</dbReference>
<keyword evidence="3" id="KW-1185">Reference proteome</keyword>
<evidence type="ECO:0000313" key="2">
    <source>
        <dbReference type="EMBL" id="MBB4939669.1"/>
    </source>
</evidence>
<evidence type="ECO:0000313" key="3">
    <source>
        <dbReference type="Proteomes" id="UP000534286"/>
    </source>
</evidence>
<protein>
    <recommendedName>
        <fullName evidence="4">GntR family transcriptional regulator / MocR family aminotransferase</fullName>
    </recommendedName>
</protein>
<dbReference type="SUPFAM" id="SSF53383">
    <property type="entry name" value="PLP-dependent transferases"/>
    <property type="match status" value="1"/>
</dbReference>
<dbReference type="InterPro" id="IPR015422">
    <property type="entry name" value="PyrdxlP-dep_Trfase_small"/>
</dbReference>
<comment type="caution">
    <text evidence="2">The sequence shown here is derived from an EMBL/GenBank/DDBJ whole genome shotgun (WGS) entry which is preliminary data.</text>
</comment>
<evidence type="ECO:0008006" key="4">
    <source>
        <dbReference type="Google" id="ProtNLM"/>
    </source>
</evidence>
<dbReference type="EMBL" id="JACHJU010000001">
    <property type="protein sequence ID" value="MBB4939669.1"/>
    <property type="molecule type" value="Genomic_DNA"/>
</dbReference>
<proteinExistence type="predicted"/>
<name>A0A7W7RWQ6_9ACTN</name>
<organism evidence="2 3">
    <name type="scientific">Streptosporangium album</name>
    <dbReference type="NCBI Taxonomy" id="47479"/>
    <lineage>
        <taxon>Bacteria</taxon>
        <taxon>Bacillati</taxon>
        <taxon>Actinomycetota</taxon>
        <taxon>Actinomycetes</taxon>
        <taxon>Streptosporangiales</taxon>
        <taxon>Streptosporangiaceae</taxon>
        <taxon>Streptosporangium</taxon>
    </lineage>
</organism>
<sequence length="113" mass="12006">MLWVPVHDESEALATLAAHGVAAAPGSRYRVRQGPPHLRMAIAQLTEDPDELAEIADVIALAARRPAGWAECGSARGGPRSCPERRWRAPCAHVSGEAHPSGETVADAPRSRT</sequence>
<reference evidence="2 3" key="1">
    <citation type="submission" date="2020-08" db="EMBL/GenBank/DDBJ databases">
        <title>Sequencing the genomes of 1000 actinobacteria strains.</title>
        <authorList>
            <person name="Klenk H.-P."/>
        </authorList>
    </citation>
    <scope>NUCLEOTIDE SEQUENCE [LARGE SCALE GENOMIC DNA]</scope>
    <source>
        <strain evidence="2 3">DSM 43023</strain>
    </source>
</reference>
<dbReference type="Gene3D" id="3.90.1150.10">
    <property type="entry name" value="Aspartate Aminotransferase, domain 1"/>
    <property type="match status" value="1"/>
</dbReference>
<dbReference type="InterPro" id="IPR015424">
    <property type="entry name" value="PyrdxlP-dep_Trfase"/>
</dbReference>
<gene>
    <name evidence="2" type="ORF">FHR32_003974</name>
</gene>
<feature type="region of interest" description="Disordered" evidence="1">
    <location>
        <begin position="91"/>
        <end position="113"/>
    </location>
</feature>